<gene>
    <name evidence="2" type="ORF">FLP_15275</name>
</gene>
<keyword evidence="1" id="KW-0472">Membrane</keyword>
<feature type="transmembrane region" description="Helical" evidence="1">
    <location>
        <begin position="28"/>
        <end position="47"/>
    </location>
</feature>
<organism evidence="2 3">
    <name type="scientific">Flavobacterium piscis</name>
    <dbReference type="NCBI Taxonomy" id="1114874"/>
    <lineage>
        <taxon>Bacteria</taxon>
        <taxon>Pseudomonadati</taxon>
        <taxon>Bacteroidota</taxon>
        <taxon>Flavobacteriia</taxon>
        <taxon>Flavobacteriales</taxon>
        <taxon>Flavobacteriaceae</taxon>
        <taxon>Flavobacterium</taxon>
    </lineage>
</organism>
<evidence type="ECO:0000313" key="2">
    <source>
        <dbReference type="EMBL" id="OCB71886.1"/>
    </source>
</evidence>
<accession>A0ABX2XG03</accession>
<keyword evidence="3" id="KW-1185">Reference proteome</keyword>
<keyword evidence="1" id="KW-1133">Transmembrane helix</keyword>
<evidence type="ECO:0000313" key="3">
    <source>
        <dbReference type="Proteomes" id="UP000093343"/>
    </source>
</evidence>
<proteinExistence type="predicted"/>
<reference evidence="3" key="1">
    <citation type="submission" date="2016-03" db="EMBL/GenBank/DDBJ databases">
        <title>Draft genome sequence of Paenibacillus glacialis DSM 22343.</title>
        <authorList>
            <person name="Shin S.-K."/>
            <person name="Yi H."/>
        </authorList>
    </citation>
    <scope>NUCLEOTIDE SEQUENCE [LARGE SCALE GENOMIC DNA]</scope>
    <source>
        <strain evidence="3">CCUG 60099</strain>
    </source>
</reference>
<sequence length="74" mass="8913">MSSKNKSGCKRYLYKYFKIEQGFPVNSYILLSLKKIKFIIFLTYYVWKKLESDYKKTTTNKAKLTQTQNNRNLI</sequence>
<evidence type="ECO:0000256" key="1">
    <source>
        <dbReference type="SAM" id="Phobius"/>
    </source>
</evidence>
<comment type="caution">
    <text evidence="2">The sequence shown here is derived from an EMBL/GenBank/DDBJ whole genome shotgun (WGS) entry which is preliminary data.</text>
</comment>
<dbReference type="Proteomes" id="UP000093343">
    <property type="component" value="Unassembled WGS sequence"/>
</dbReference>
<protein>
    <submittedName>
        <fullName evidence="2">Uncharacterized protein</fullName>
    </submittedName>
</protein>
<keyword evidence="1" id="KW-0812">Transmembrane</keyword>
<name>A0ABX2XG03_9FLAO</name>
<dbReference type="EMBL" id="LVEN01000035">
    <property type="protein sequence ID" value="OCB71886.1"/>
    <property type="molecule type" value="Genomic_DNA"/>
</dbReference>